<evidence type="ECO:0000256" key="5">
    <source>
        <dbReference type="ARBA" id="ARBA00022801"/>
    </source>
</evidence>
<dbReference type="GO" id="GO:0008081">
    <property type="term" value="F:phosphoric diester hydrolase activity"/>
    <property type="evidence" value="ECO:0007669"/>
    <property type="project" value="TreeGrafter"/>
</dbReference>
<evidence type="ECO:0000256" key="1">
    <source>
        <dbReference type="ARBA" id="ARBA00001936"/>
    </source>
</evidence>
<dbReference type="SUPFAM" id="SSF56219">
    <property type="entry name" value="DNase I-like"/>
    <property type="match status" value="1"/>
</dbReference>
<evidence type="ECO:0000256" key="3">
    <source>
        <dbReference type="ARBA" id="ARBA00007092"/>
    </source>
</evidence>
<sequence length="254" mass="29369">MRIASWNVNGLRAVIRKNNWQPFLKKIHPDIFCLQETKASPEQLSEEALSPAGYSAFFDSSKIKKGYSGVALYSKIEPLNVRYGVGIKEFDIEGRTISAEYNDFWLVNSYFPNGGQGPERLDYKLRFYDAFLDFIERLHAKKPVIFCGDVNTAHEEIDLSRPKENAKSSGFLPQERAWIDEVLNTGYVDTFRHLHSHQSNAYSYWDMQTHARDRNVGWRLDYFFVSQELSPRIKKSEIHTDIYGSDHCPVSVTL</sequence>
<dbReference type="AlphaFoldDB" id="A0A3B0V3L7"/>
<dbReference type="PROSITE" id="PS51435">
    <property type="entry name" value="AP_NUCLEASE_F1_4"/>
    <property type="match status" value="1"/>
</dbReference>
<reference evidence="8" key="1">
    <citation type="submission" date="2018-06" db="EMBL/GenBank/DDBJ databases">
        <authorList>
            <person name="Zhirakovskaya E."/>
        </authorList>
    </citation>
    <scope>NUCLEOTIDE SEQUENCE</scope>
</reference>
<feature type="domain" description="Endonuclease/exonuclease/phosphatase" evidence="7">
    <location>
        <begin position="4"/>
        <end position="247"/>
    </location>
</feature>
<dbReference type="EMBL" id="UOEV01000051">
    <property type="protein sequence ID" value="VAW32467.1"/>
    <property type="molecule type" value="Genomic_DNA"/>
</dbReference>
<gene>
    <name evidence="8" type="ORF">MNBD_CPR01-69</name>
</gene>
<dbReference type="PROSITE" id="PS00727">
    <property type="entry name" value="AP_NUCLEASE_F1_2"/>
    <property type="match status" value="1"/>
</dbReference>
<dbReference type="GO" id="GO:0003677">
    <property type="term" value="F:DNA binding"/>
    <property type="evidence" value="ECO:0007669"/>
    <property type="project" value="InterPro"/>
</dbReference>
<dbReference type="InterPro" id="IPR020847">
    <property type="entry name" value="AP_endonuclease_F1_BS"/>
</dbReference>
<comment type="similarity">
    <text evidence="3">Belongs to the DNA repair enzymes AP/ExoA family.</text>
</comment>
<name>A0A3B0V3L7_9ZZZZ</name>
<dbReference type="GO" id="GO:0046872">
    <property type="term" value="F:metal ion binding"/>
    <property type="evidence" value="ECO:0007669"/>
    <property type="project" value="UniProtKB-KW"/>
</dbReference>
<dbReference type="NCBIfam" id="TIGR00195">
    <property type="entry name" value="exoDNase_III"/>
    <property type="match status" value="1"/>
</dbReference>
<dbReference type="GO" id="GO:0003906">
    <property type="term" value="F:DNA-(apurinic or apyrimidinic site) endonuclease activity"/>
    <property type="evidence" value="ECO:0007669"/>
    <property type="project" value="TreeGrafter"/>
</dbReference>
<dbReference type="PANTHER" id="PTHR22748:SF6">
    <property type="entry name" value="DNA-(APURINIC OR APYRIMIDINIC SITE) ENDONUCLEASE"/>
    <property type="match status" value="1"/>
</dbReference>
<dbReference type="InterPro" id="IPR036691">
    <property type="entry name" value="Endo/exonu/phosph_ase_sf"/>
</dbReference>
<organism evidence="8">
    <name type="scientific">hydrothermal vent metagenome</name>
    <dbReference type="NCBI Taxonomy" id="652676"/>
    <lineage>
        <taxon>unclassified sequences</taxon>
        <taxon>metagenomes</taxon>
        <taxon>ecological metagenomes</taxon>
    </lineage>
</organism>
<accession>A0A3B0V3L7</accession>
<keyword evidence="6" id="KW-0460">Magnesium</keyword>
<dbReference type="InterPro" id="IPR004808">
    <property type="entry name" value="AP_endonuc_1"/>
</dbReference>
<dbReference type="Gene3D" id="3.60.10.10">
    <property type="entry name" value="Endonuclease/exonuclease/phosphatase"/>
    <property type="match status" value="1"/>
</dbReference>
<evidence type="ECO:0000256" key="4">
    <source>
        <dbReference type="ARBA" id="ARBA00022723"/>
    </source>
</evidence>
<dbReference type="EC" id="3.1.11.2" evidence="8"/>
<protein>
    <submittedName>
        <fullName evidence="8">Exodeoxyribonuclease III</fullName>
        <ecNumber evidence="8">3.1.11.2</ecNumber>
    </submittedName>
</protein>
<evidence type="ECO:0000256" key="2">
    <source>
        <dbReference type="ARBA" id="ARBA00001946"/>
    </source>
</evidence>
<dbReference type="NCBIfam" id="TIGR00633">
    <property type="entry name" value="xth"/>
    <property type="match status" value="1"/>
</dbReference>
<comment type="cofactor">
    <cofactor evidence="2">
        <name>Mg(2+)</name>
        <dbReference type="ChEBI" id="CHEBI:18420"/>
    </cofactor>
</comment>
<dbReference type="PROSITE" id="PS00726">
    <property type="entry name" value="AP_NUCLEASE_F1_1"/>
    <property type="match status" value="1"/>
</dbReference>
<keyword evidence="4" id="KW-0479">Metal-binding</keyword>
<dbReference type="FunFam" id="3.60.10.10:FF:000026">
    <property type="entry name" value="Exodeoxyribonuclease III"/>
    <property type="match status" value="1"/>
</dbReference>
<evidence type="ECO:0000313" key="8">
    <source>
        <dbReference type="EMBL" id="VAW32467.1"/>
    </source>
</evidence>
<dbReference type="InterPro" id="IPR005135">
    <property type="entry name" value="Endo/exonuclease/phosphatase"/>
</dbReference>
<dbReference type="InterPro" id="IPR020848">
    <property type="entry name" value="AP_endonuclease_F1_CS"/>
</dbReference>
<proteinExistence type="inferred from homology"/>
<keyword evidence="5 8" id="KW-0378">Hydrolase</keyword>
<dbReference type="PANTHER" id="PTHR22748">
    <property type="entry name" value="AP ENDONUCLEASE"/>
    <property type="match status" value="1"/>
</dbReference>
<dbReference type="Pfam" id="PF03372">
    <property type="entry name" value="Exo_endo_phos"/>
    <property type="match status" value="1"/>
</dbReference>
<dbReference type="GO" id="GO:0006284">
    <property type="term" value="P:base-excision repair"/>
    <property type="evidence" value="ECO:0007669"/>
    <property type="project" value="TreeGrafter"/>
</dbReference>
<evidence type="ECO:0000256" key="6">
    <source>
        <dbReference type="ARBA" id="ARBA00022842"/>
    </source>
</evidence>
<evidence type="ECO:0000259" key="7">
    <source>
        <dbReference type="Pfam" id="PF03372"/>
    </source>
</evidence>
<comment type="cofactor">
    <cofactor evidence="1">
        <name>Mn(2+)</name>
        <dbReference type="ChEBI" id="CHEBI:29035"/>
    </cofactor>
</comment>
<dbReference type="GO" id="GO:0008311">
    <property type="term" value="F:double-stranded DNA 3'-5' DNA exonuclease activity"/>
    <property type="evidence" value="ECO:0007669"/>
    <property type="project" value="UniProtKB-EC"/>
</dbReference>